<dbReference type="Proteomes" id="UP000294547">
    <property type="component" value="Unassembled WGS sequence"/>
</dbReference>
<accession>A0A4R6RFL1</accession>
<protein>
    <submittedName>
        <fullName evidence="4">Putative iron-regulated protein</fullName>
    </submittedName>
</protein>
<dbReference type="SUPFAM" id="SSF159501">
    <property type="entry name" value="EreA/ChaN-like"/>
    <property type="match status" value="1"/>
</dbReference>
<proteinExistence type="predicted"/>
<feature type="chain" id="PRO_5020427650" evidence="2">
    <location>
        <begin position="25"/>
        <end position="286"/>
    </location>
</feature>
<dbReference type="RefSeq" id="WP_126540780.1">
    <property type="nucleotide sequence ID" value="NZ_BSPM01000004.1"/>
</dbReference>
<dbReference type="Pfam" id="PF04187">
    <property type="entry name" value="Cofac_haem_bdg"/>
    <property type="match status" value="1"/>
</dbReference>
<evidence type="ECO:0000313" key="4">
    <source>
        <dbReference type="EMBL" id="TDP84885.1"/>
    </source>
</evidence>
<evidence type="ECO:0000259" key="3">
    <source>
        <dbReference type="Pfam" id="PF04187"/>
    </source>
</evidence>
<feature type="domain" description="Haem-binding uptake Tiki superfamily ChaN" evidence="3">
    <location>
        <begin position="31"/>
        <end position="231"/>
    </location>
</feature>
<name>A0A4R6RFL1_9HYPH</name>
<feature type="signal peptide" evidence="2">
    <location>
        <begin position="1"/>
        <end position="24"/>
    </location>
</feature>
<organism evidence="4 5">
    <name type="scientific">Oharaeibacter diazotrophicus</name>
    <dbReference type="NCBI Taxonomy" id="1920512"/>
    <lineage>
        <taxon>Bacteria</taxon>
        <taxon>Pseudomonadati</taxon>
        <taxon>Pseudomonadota</taxon>
        <taxon>Alphaproteobacteria</taxon>
        <taxon>Hyphomicrobiales</taxon>
        <taxon>Pleomorphomonadaceae</taxon>
        <taxon>Oharaeibacter</taxon>
    </lineage>
</organism>
<keyword evidence="2" id="KW-0732">Signal</keyword>
<evidence type="ECO:0000256" key="1">
    <source>
        <dbReference type="SAM" id="MobiDB-lite"/>
    </source>
</evidence>
<dbReference type="InterPro" id="IPR007314">
    <property type="entry name" value="Cofac_haem-bd_dom"/>
</dbReference>
<dbReference type="AlphaFoldDB" id="A0A4R6RFL1"/>
<gene>
    <name evidence="4" type="ORF">EDD54_1726</name>
</gene>
<dbReference type="CDD" id="cd14727">
    <property type="entry name" value="ChanN-like"/>
    <property type="match status" value="1"/>
</dbReference>
<comment type="caution">
    <text evidence="4">The sequence shown here is derived from an EMBL/GenBank/DDBJ whole genome shotgun (WGS) entry which is preliminary data.</text>
</comment>
<evidence type="ECO:0000313" key="5">
    <source>
        <dbReference type="Proteomes" id="UP000294547"/>
    </source>
</evidence>
<keyword evidence="5" id="KW-1185">Reference proteome</keyword>
<sequence>MTRIAAALFAFVLPTLAAMAPARAAGLDDDALTGADVVLLGELHDDPAHHRAQAETIARMIELGLAPAVVFEMIPTDLQEAVDVASAAGDGADDFAVTARWEERGWKPFALWRPVVEVALGADLQILGGDLPANLRADVAKGGAAALEPWRRVRLALGEPSATETAVLGDAIRRGHCGLVPEDRLPAMIDVQRARDGSMAAVIAKAARRGPVVLIAGLGHVRRDVGVPAVLARTAPHLRVLAVAFGADGADVDGDFDQVVRTGPAPERKDPCAGLDASTFQAPAAP</sequence>
<dbReference type="OrthoDB" id="9795827at2"/>
<dbReference type="Gene3D" id="3.40.50.11550">
    <property type="match status" value="2"/>
</dbReference>
<dbReference type="EMBL" id="SNXY01000007">
    <property type="protein sequence ID" value="TDP84885.1"/>
    <property type="molecule type" value="Genomic_DNA"/>
</dbReference>
<evidence type="ECO:0000256" key="2">
    <source>
        <dbReference type="SAM" id="SignalP"/>
    </source>
</evidence>
<reference evidence="4 5" key="1">
    <citation type="submission" date="2019-03" db="EMBL/GenBank/DDBJ databases">
        <title>Genomic Encyclopedia of Type Strains, Phase IV (KMG-IV): sequencing the most valuable type-strain genomes for metagenomic binning, comparative biology and taxonomic classification.</title>
        <authorList>
            <person name="Goeker M."/>
        </authorList>
    </citation>
    <scope>NUCLEOTIDE SEQUENCE [LARGE SCALE GENOMIC DNA]</scope>
    <source>
        <strain evidence="4 5">DSM 102969</strain>
    </source>
</reference>
<feature type="region of interest" description="Disordered" evidence="1">
    <location>
        <begin position="262"/>
        <end position="286"/>
    </location>
</feature>